<reference evidence="2 3" key="1">
    <citation type="journal article" date="2019" name="Emerg. Microbes Infect.">
        <title>Comprehensive subspecies identification of 175 nontuberculous mycobacteria species based on 7547 genomic profiles.</title>
        <authorList>
            <person name="Matsumoto Y."/>
            <person name="Kinjo T."/>
            <person name="Motooka D."/>
            <person name="Nabeya D."/>
            <person name="Jung N."/>
            <person name="Uechi K."/>
            <person name="Horii T."/>
            <person name="Iida T."/>
            <person name="Fujita J."/>
            <person name="Nakamura S."/>
        </authorList>
    </citation>
    <scope>NUCLEOTIDE SEQUENCE [LARGE SCALE GENOMIC DNA]</scope>
    <source>
        <strain evidence="2 3">JCM 6399</strain>
    </source>
</reference>
<protein>
    <recommendedName>
        <fullName evidence="4">Secreted protein</fullName>
    </recommendedName>
</protein>
<keyword evidence="3" id="KW-1185">Reference proteome</keyword>
<feature type="chain" id="PRO_5040822538" description="Secreted protein" evidence="1">
    <location>
        <begin position="29"/>
        <end position="147"/>
    </location>
</feature>
<proteinExistence type="predicted"/>
<gene>
    <name evidence="2" type="ORF">MGALJ_25310</name>
</gene>
<dbReference type="KEGG" id="mgau:MGALJ_25310"/>
<evidence type="ECO:0008006" key="4">
    <source>
        <dbReference type="Google" id="ProtNLM"/>
    </source>
</evidence>
<dbReference type="AlphaFoldDB" id="A0A9W4FF68"/>
<feature type="signal peptide" evidence="1">
    <location>
        <begin position="1"/>
        <end position="28"/>
    </location>
</feature>
<sequence length="147" mass="16549">MKSVKVLAAVAAAVLMTLATVVAPPANAFWNYGNYDLQTNRYERASWFWFVARCGAGEPDCRYISAAPRLKFYNYYQGNAYLANGQWTLKVDVSDGLQCLPGYAMPTHETYVWDDTSLTGTITSNYDVGCFNGPPGQQFWTFRLQRL</sequence>
<organism evidence="2 3">
    <name type="scientific">Mycobacterium gallinarum</name>
    <dbReference type="NCBI Taxonomy" id="39689"/>
    <lineage>
        <taxon>Bacteria</taxon>
        <taxon>Bacillati</taxon>
        <taxon>Actinomycetota</taxon>
        <taxon>Actinomycetes</taxon>
        <taxon>Mycobacteriales</taxon>
        <taxon>Mycobacteriaceae</taxon>
        <taxon>Mycobacterium</taxon>
    </lineage>
</organism>
<dbReference type="Proteomes" id="UP000465785">
    <property type="component" value="Chromosome"/>
</dbReference>
<evidence type="ECO:0000313" key="2">
    <source>
        <dbReference type="EMBL" id="BBY92862.1"/>
    </source>
</evidence>
<dbReference type="RefSeq" id="WP_163729898.1">
    <property type="nucleotide sequence ID" value="NZ_AP022601.1"/>
</dbReference>
<accession>A0A9W4FF68</accession>
<keyword evidence="1" id="KW-0732">Signal</keyword>
<name>A0A9W4FF68_9MYCO</name>
<evidence type="ECO:0000256" key="1">
    <source>
        <dbReference type="SAM" id="SignalP"/>
    </source>
</evidence>
<dbReference type="EMBL" id="AP022601">
    <property type="protein sequence ID" value="BBY92862.1"/>
    <property type="molecule type" value="Genomic_DNA"/>
</dbReference>
<evidence type="ECO:0000313" key="3">
    <source>
        <dbReference type="Proteomes" id="UP000465785"/>
    </source>
</evidence>